<proteinExistence type="predicted"/>
<keyword evidence="2" id="KW-1185">Reference proteome</keyword>
<dbReference type="AlphaFoldDB" id="A0A6D2JN19"/>
<evidence type="ECO:0000313" key="1">
    <source>
        <dbReference type="EMBL" id="CAA7041348.1"/>
    </source>
</evidence>
<comment type="caution">
    <text evidence="1">The sequence shown here is derived from an EMBL/GenBank/DDBJ whole genome shotgun (WGS) entry which is preliminary data.</text>
</comment>
<organism evidence="1 2">
    <name type="scientific">Microthlaspi erraticum</name>
    <dbReference type="NCBI Taxonomy" id="1685480"/>
    <lineage>
        <taxon>Eukaryota</taxon>
        <taxon>Viridiplantae</taxon>
        <taxon>Streptophyta</taxon>
        <taxon>Embryophyta</taxon>
        <taxon>Tracheophyta</taxon>
        <taxon>Spermatophyta</taxon>
        <taxon>Magnoliopsida</taxon>
        <taxon>eudicotyledons</taxon>
        <taxon>Gunneridae</taxon>
        <taxon>Pentapetalae</taxon>
        <taxon>rosids</taxon>
        <taxon>malvids</taxon>
        <taxon>Brassicales</taxon>
        <taxon>Brassicaceae</taxon>
        <taxon>Coluteocarpeae</taxon>
        <taxon>Microthlaspi</taxon>
    </lineage>
</organism>
<reference evidence="1" key="1">
    <citation type="submission" date="2020-01" db="EMBL/GenBank/DDBJ databases">
        <authorList>
            <person name="Mishra B."/>
        </authorList>
    </citation>
    <scope>NUCLEOTIDE SEQUENCE [LARGE SCALE GENOMIC DNA]</scope>
</reference>
<name>A0A6D2JN19_9BRAS</name>
<evidence type="ECO:0000313" key="2">
    <source>
        <dbReference type="Proteomes" id="UP000467841"/>
    </source>
</evidence>
<dbReference type="Proteomes" id="UP000467841">
    <property type="component" value="Unassembled WGS sequence"/>
</dbReference>
<accession>A0A6D2JN19</accession>
<dbReference type="EMBL" id="CACVBM020001242">
    <property type="protein sequence ID" value="CAA7041348.1"/>
    <property type="molecule type" value="Genomic_DNA"/>
</dbReference>
<protein>
    <submittedName>
        <fullName evidence="1">Uncharacterized protein</fullName>
    </submittedName>
</protein>
<gene>
    <name evidence="1" type="ORF">MERR_LOCUS28583</name>
</gene>
<sequence length="111" mass="12602">MKKASLLMNKVGFSLENSKSNRNGNKKKMNELSVLRLGSLGLPSSFWGYSSSSLTAHFSHTRLSSSAAKNMYIWAKSSRVFFMWKRKVSHERAFFSTSCMGRHCTKESSKH</sequence>